<proteinExistence type="predicted"/>
<reference evidence="3 4" key="1">
    <citation type="submission" date="2025-05" db="UniProtKB">
        <authorList>
            <consortium name="RefSeq"/>
        </authorList>
    </citation>
    <scope>IDENTIFICATION</scope>
</reference>
<keyword evidence="1" id="KW-1133">Transmembrane helix</keyword>
<organism evidence="2 4">
    <name type="scientific">Aplysia californica</name>
    <name type="common">California sea hare</name>
    <dbReference type="NCBI Taxonomy" id="6500"/>
    <lineage>
        <taxon>Eukaryota</taxon>
        <taxon>Metazoa</taxon>
        <taxon>Spiralia</taxon>
        <taxon>Lophotrochozoa</taxon>
        <taxon>Mollusca</taxon>
        <taxon>Gastropoda</taxon>
        <taxon>Heterobranchia</taxon>
        <taxon>Euthyneura</taxon>
        <taxon>Tectipleura</taxon>
        <taxon>Aplysiida</taxon>
        <taxon>Aplysioidea</taxon>
        <taxon>Aplysiidae</taxon>
        <taxon>Aplysia</taxon>
    </lineage>
</organism>
<evidence type="ECO:0000313" key="2">
    <source>
        <dbReference type="Proteomes" id="UP000694888"/>
    </source>
</evidence>
<keyword evidence="2" id="KW-1185">Reference proteome</keyword>
<protein>
    <submittedName>
        <fullName evidence="3 4">Uncharacterized protein LOC101846495 isoform X1</fullName>
    </submittedName>
</protein>
<sequence>MGANGLLCHVIKPRLSSFRLRLITSEELRCGSVVRQRAATRRHFPTTAITTSATNHPYNLRTSGASFKRSHKVGRPFRYCDRERQNQIQLAEGCALLRNDMQHYETAAAAALKLLPTAVSSLATKGKGEEVVTSGEKESSSEQKRTVHYVNLYICPPPRHWNGAASVTRLLRQVASLLWETMTGWRSNAAASTVRLPKLQTDDKDCGPAESAFLRWLLSQTDVNSFRFRRKLYTQWALIGLALVLSLATVAMVLLTKVRLVLLACRSWPALRV</sequence>
<accession>A0ABM0ZWV8</accession>
<feature type="transmembrane region" description="Helical" evidence="1">
    <location>
        <begin position="236"/>
        <end position="256"/>
    </location>
</feature>
<evidence type="ECO:0000313" key="4">
    <source>
        <dbReference type="RefSeq" id="XP_012936167.1"/>
    </source>
</evidence>
<keyword evidence="1" id="KW-0812">Transmembrane</keyword>
<dbReference type="Proteomes" id="UP000694888">
    <property type="component" value="Unplaced"/>
</dbReference>
<dbReference type="GeneID" id="101846495"/>
<keyword evidence="1" id="KW-0472">Membrane</keyword>
<evidence type="ECO:0000313" key="3">
    <source>
        <dbReference type="RefSeq" id="XP_005095204.1"/>
    </source>
</evidence>
<dbReference type="RefSeq" id="XP_005095204.1">
    <property type="nucleotide sequence ID" value="XM_005095147.3"/>
</dbReference>
<dbReference type="RefSeq" id="XP_012936167.1">
    <property type="nucleotide sequence ID" value="XM_013080713.2"/>
</dbReference>
<gene>
    <name evidence="3 4" type="primary">LOC101846495</name>
</gene>
<name>A0ABM0ZWV8_APLCA</name>
<evidence type="ECO:0000256" key="1">
    <source>
        <dbReference type="SAM" id="Phobius"/>
    </source>
</evidence>